<accession>A0ABX6V0P5</accession>
<evidence type="ECO:0000256" key="2">
    <source>
        <dbReference type="ARBA" id="ARBA00022679"/>
    </source>
</evidence>
<keyword evidence="2" id="KW-0808">Transferase</keyword>
<dbReference type="InterPro" id="IPR052028">
    <property type="entry name" value="HipA_Ser/Thr_kinase"/>
</dbReference>
<dbReference type="PANTHER" id="PTHR37419">
    <property type="entry name" value="SERINE/THREONINE-PROTEIN KINASE TOXIN HIPA"/>
    <property type="match status" value="1"/>
</dbReference>
<dbReference type="InterPro" id="IPR016869">
    <property type="entry name" value="UCP028135_HipA-like"/>
</dbReference>
<sequence length="431" mass="49813">MNNLTLQIFSESQWVDVAILRFDTDYKLIDIQYENDYVLRFFDEAGSSAISINYPVDFFIERHLDWHTFLDDIVPAGASRRYWLEALAIQDLSSHQQNYLLLKHGAISPIGNLRIKEALPPEIEKRDFPLEAVLNRQSDFLEYAHQSGAIVGGATGAGGEAPKLLLRRKAQQVWIDNLQTGQENDDYYLVKFPRGKRTPLDCDILRAEFYYYQEIASMGFSTIDTHKMQLEEGDRYPSLWLPRFDSVQKNEKTDRLAVESVYSMLQKRGGELDQEKTVRQLIQKMVLSGLVMPDIEAFITEWLKRDLLNIAFGNSDNHGRNTSFLRNETHIWLAPIYDFAPMRADPDGIIRTMTWGRKWEQAGEYDFEGICELFADLASPEILFRSLQQLALDLVDLKARLTKRGVPQAILTFPAIGFDYLPEKLQRWKLL</sequence>
<dbReference type="Proteomes" id="UP000663069">
    <property type="component" value="Chromosome"/>
</dbReference>
<dbReference type="PIRSF" id="PIRSF028135">
    <property type="entry name" value="UCP028135_HipA-like"/>
    <property type="match status" value="1"/>
</dbReference>
<evidence type="ECO:0000313" key="5">
    <source>
        <dbReference type="EMBL" id="QPB43687.1"/>
    </source>
</evidence>
<reference evidence="5 6" key="1">
    <citation type="submission" date="2020-10" db="EMBL/GenBank/DDBJ databases">
        <title>Genome Sequencing of Rodentibacter spp. strain DSM111151.</title>
        <authorList>
            <person name="Benga L."/>
            <person name="Lautwein T."/>
        </authorList>
    </citation>
    <scope>NUCLEOTIDE SEQUENCE [LARGE SCALE GENOMIC DNA]</scope>
    <source>
        <strain evidence="5 6">DSM 111151</strain>
    </source>
</reference>
<dbReference type="EMBL" id="CP063056">
    <property type="protein sequence ID" value="QPB43687.1"/>
    <property type="molecule type" value="Genomic_DNA"/>
</dbReference>
<comment type="similarity">
    <text evidence="1">Belongs to the HipA Ser/Thr kinase family.</text>
</comment>
<dbReference type="RefSeq" id="WP_194813242.1">
    <property type="nucleotide sequence ID" value="NZ_CP063056.1"/>
</dbReference>
<dbReference type="InterPro" id="IPR012893">
    <property type="entry name" value="HipA-like_C"/>
</dbReference>
<dbReference type="Pfam" id="PF07804">
    <property type="entry name" value="HipA_C"/>
    <property type="match status" value="1"/>
</dbReference>
<gene>
    <name evidence="5" type="ORF">IHV77_06450</name>
</gene>
<proteinExistence type="inferred from homology"/>
<organism evidence="5 6">
    <name type="scientific">Rodentibacter haemolyticus</name>
    <dbReference type="NCBI Taxonomy" id="2778911"/>
    <lineage>
        <taxon>Bacteria</taxon>
        <taxon>Pseudomonadati</taxon>
        <taxon>Pseudomonadota</taxon>
        <taxon>Gammaproteobacteria</taxon>
        <taxon>Pasteurellales</taxon>
        <taxon>Pasteurellaceae</taxon>
        <taxon>Rodentibacter</taxon>
    </lineage>
</organism>
<keyword evidence="6" id="KW-1185">Reference proteome</keyword>
<keyword evidence="3" id="KW-0418">Kinase</keyword>
<evidence type="ECO:0000259" key="4">
    <source>
        <dbReference type="Pfam" id="PF07804"/>
    </source>
</evidence>
<feature type="domain" description="HipA-like C-terminal" evidence="4">
    <location>
        <begin position="156"/>
        <end position="369"/>
    </location>
</feature>
<dbReference type="PANTHER" id="PTHR37419:SF8">
    <property type="entry name" value="TOXIN YJJJ"/>
    <property type="match status" value="1"/>
</dbReference>
<evidence type="ECO:0000313" key="6">
    <source>
        <dbReference type="Proteomes" id="UP000663069"/>
    </source>
</evidence>
<name>A0ABX6V0P5_9PAST</name>
<evidence type="ECO:0000256" key="1">
    <source>
        <dbReference type="ARBA" id="ARBA00010164"/>
    </source>
</evidence>
<evidence type="ECO:0000256" key="3">
    <source>
        <dbReference type="ARBA" id="ARBA00022777"/>
    </source>
</evidence>
<protein>
    <submittedName>
        <fullName evidence="5">HipA domain-containing protein</fullName>
    </submittedName>
</protein>